<accession>A0AAD9UKN9</accession>
<keyword evidence="2" id="KW-1185">Reference proteome</keyword>
<organism evidence="1 2">
    <name type="scientific">Ridgeia piscesae</name>
    <name type="common">Tubeworm</name>
    <dbReference type="NCBI Taxonomy" id="27915"/>
    <lineage>
        <taxon>Eukaryota</taxon>
        <taxon>Metazoa</taxon>
        <taxon>Spiralia</taxon>
        <taxon>Lophotrochozoa</taxon>
        <taxon>Annelida</taxon>
        <taxon>Polychaeta</taxon>
        <taxon>Sedentaria</taxon>
        <taxon>Canalipalpata</taxon>
        <taxon>Sabellida</taxon>
        <taxon>Siboglinidae</taxon>
        <taxon>Ridgeia</taxon>
    </lineage>
</organism>
<proteinExistence type="predicted"/>
<reference evidence="1" key="1">
    <citation type="journal article" date="2023" name="Mol. Biol. Evol.">
        <title>Third-Generation Sequencing Reveals the Adaptive Role of the Epigenome in Three Deep-Sea Polychaetes.</title>
        <authorList>
            <person name="Perez M."/>
            <person name="Aroh O."/>
            <person name="Sun Y."/>
            <person name="Lan Y."/>
            <person name="Juniper S.K."/>
            <person name="Young C.R."/>
            <person name="Angers B."/>
            <person name="Qian P.Y."/>
        </authorList>
    </citation>
    <scope>NUCLEOTIDE SEQUENCE</scope>
    <source>
        <strain evidence="1">R07B-5</strain>
    </source>
</reference>
<comment type="caution">
    <text evidence="1">The sequence shown here is derived from an EMBL/GenBank/DDBJ whole genome shotgun (WGS) entry which is preliminary data.</text>
</comment>
<dbReference type="EMBL" id="JAODUO010000017">
    <property type="protein sequence ID" value="KAK2193073.1"/>
    <property type="molecule type" value="Genomic_DNA"/>
</dbReference>
<gene>
    <name evidence="1" type="ORF">NP493_17g02037</name>
</gene>
<dbReference type="Proteomes" id="UP001209878">
    <property type="component" value="Unassembled WGS sequence"/>
</dbReference>
<protein>
    <submittedName>
        <fullName evidence="1">Uncharacterized protein</fullName>
    </submittedName>
</protein>
<dbReference type="AlphaFoldDB" id="A0AAD9UKN9"/>
<evidence type="ECO:0000313" key="2">
    <source>
        <dbReference type="Proteomes" id="UP001209878"/>
    </source>
</evidence>
<sequence length="127" mass="14057">MVLLSGSCNVVLSRGDSGPLYWSVSGNGDFGRCNSASRSSSMTARSSLVVELESDTYPSPCLWLLPVLVIVVVFLHRDLRCCHLSRPAARTADFPFELEEGRGGTNAENARVTSWHWRVEGDDWLRL</sequence>
<name>A0AAD9UKN9_RIDPI</name>
<evidence type="ECO:0000313" key="1">
    <source>
        <dbReference type="EMBL" id="KAK2193073.1"/>
    </source>
</evidence>